<accession>A0A8K0CWH2</accession>
<name>A0A8K0CWH2_IGNLU</name>
<keyword evidence="2" id="KW-1185">Reference proteome</keyword>
<protein>
    <submittedName>
        <fullName evidence="1">Uncharacterized protein</fullName>
    </submittedName>
</protein>
<sequence length="366" mass="41798">RDALKTKSQKAEYGKIRSYIGDSLNDDNLMENKTVAFANFLALKKTSTEIKTQRERTMEDINKTAFTNICILQAMVQMKPISKESGVHKHSNKTVFSEQLTLNVSRIESLEGELYEAFKSDRLLDGSVRFWAPIKKNKLKSVVKPAINYSLSSVLDHQPNSWIAIADGMGELQALNKTIGVKTYADIADVFTQKIERKYWQYDELHIVFDMYLDKSIKHLARNKRLHRDVATQYKICDNSDISNINMKKLLSHTLADKMSVTHCSLDCLKSNQKETNTKILLHAIIAKDRGSDRLLVFAQDTDILALLVRLYPRLPELTFFVTSSGEAISVQNVLFHSKPSELHHCPNFTHYQVATPLEVCLEWES</sequence>
<gene>
    <name evidence="1" type="ORF">ILUMI_14491</name>
</gene>
<reference evidence="1" key="1">
    <citation type="submission" date="2019-08" db="EMBL/GenBank/DDBJ databases">
        <title>The genome of the North American firefly Photinus pyralis.</title>
        <authorList>
            <consortium name="Photinus pyralis genome working group"/>
            <person name="Fallon T.R."/>
            <person name="Sander Lower S.E."/>
            <person name="Weng J.-K."/>
        </authorList>
    </citation>
    <scope>NUCLEOTIDE SEQUENCE</scope>
    <source>
        <strain evidence="1">TRF0915ILg1</strain>
        <tissue evidence="1">Whole body</tissue>
    </source>
</reference>
<proteinExistence type="predicted"/>
<dbReference type="AlphaFoldDB" id="A0A8K0CWH2"/>
<feature type="non-terminal residue" evidence="1">
    <location>
        <position position="366"/>
    </location>
</feature>
<evidence type="ECO:0000313" key="2">
    <source>
        <dbReference type="Proteomes" id="UP000801492"/>
    </source>
</evidence>
<dbReference type="Proteomes" id="UP000801492">
    <property type="component" value="Unassembled WGS sequence"/>
</dbReference>
<dbReference type="OrthoDB" id="5949854at2759"/>
<organism evidence="1 2">
    <name type="scientific">Ignelater luminosus</name>
    <name type="common">Cucubano</name>
    <name type="synonym">Pyrophorus luminosus</name>
    <dbReference type="NCBI Taxonomy" id="2038154"/>
    <lineage>
        <taxon>Eukaryota</taxon>
        <taxon>Metazoa</taxon>
        <taxon>Ecdysozoa</taxon>
        <taxon>Arthropoda</taxon>
        <taxon>Hexapoda</taxon>
        <taxon>Insecta</taxon>
        <taxon>Pterygota</taxon>
        <taxon>Neoptera</taxon>
        <taxon>Endopterygota</taxon>
        <taxon>Coleoptera</taxon>
        <taxon>Polyphaga</taxon>
        <taxon>Elateriformia</taxon>
        <taxon>Elateroidea</taxon>
        <taxon>Elateridae</taxon>
        <taxon>Agrypninae</taxon>
        <taxon>Pyrophorini</taxon>
        <taxon>Ignelater</taxon>
    </lineage>
</organism>
<comment type="caution">
    <text evidence="1">The sequence shown here is derived from an EMBL/GenBank/DDBJ whole genome shotgun (WGS) entry which is preliminary data.</text>
</comment>
<evidence type="ECO:0000313" key="1">
    <source>
        <dbReference type="EMBL" id="KAF2891682.1"/>
    </source>
</evidence>
<dbReference type="EMBL" id="VTPC01025554">
    <property type="protein sequence ID" value="KAF2891682.1"/>
    <property type="molecule type" value="Genomic_DNA"/>
</dbReference>
<feature type="non-terminal residue" evidence="1">
    <location>
        <position position="1"/>
    </location>
</feature>